<evidence type="ECO:0000313" key="2">
    <source>
        <dbReference type="EMBL" id="VVW81425.1"/>
    </source>
</evidence>
<protein>
    <submittedName>
        <fullName evidence="2">Uncharacterized protein</fullName>
    </submittedName>
</protein>
<dbReference type="InterPro" id="IPR003676">
    <property type="entry name" value="SAUR_fam"/>
</dbReference>
<dbReference type="OrthoDB" id="1904727at2759"/>
<proteinExistence type="inferred from homology"/>
<organism evidence="2">
    <name type="scientific">Nymphaea colorata</name>
    <name type="common">pocket water lily</name>
    <dbReference type="NCBI Taxonomy" id="210225"/>
    <lineage>
        <taxon>Eukaryota</taxon>
        <taxon>Viridiplantae</taxon>
        <taxon>Streptophyta</taxon>
        <taxon>Embryophyta</taxon>
        <taxon>Tracheophyta</taxon>
        <taxon>Spermatophyta</taxon>
        <taxon>Magnoliopsida</taxon>
        <taxon>Nymphaeales</taxon>
        <taxon>Nymphaeaceae</taxon>
        <taxon>Nymphaea</taxon>
    </lineage>
</organism>
<gene>
    <name evidence="2" type="ORF">NYM_LOCUS28214</name>
</gene>
<dbReference type="EMBL" id="LR721787">
    <property type="protein sequence ID" value="VVW81425.1"/>
    <property type="molecule type" value="Genomic_DNA"/>
</dbReference>
<dbReference type="Pfam" id="PF02519">
    <property type="entry name" value="Auxin_inducible"/>
    <property type="match status" value="1"/>
</dbReference>
<dbReference type="Gramene" id="NC9G0275440.1">
    <property type="protein sequence ID" value="NC9G0275440.1:cds"/>
    <property type="gene ID" value="NC9G0275440"/>
</dbReference>
<reference evidence="2" key="1">
    <citation type="submission" date="2019-09" db="EMBL/GenBank/DDBJ databases">
        <authorList>
            <person name="Zhang L."/>
        </authorList>
    </citation>
    <scope>NUCLEOTIDE SEQUENCE</scope>
</reference>
<dbReference type="AlphaFoldDB" id="A0A5K1H163"/>
<evidence type="ECO:0000256" key="1">
    <source>
        <dbReference type="ARBA" id="ARBA00006974"/>
    </source>
</evidence>
<dbReference type="PANTHER" id="PTHR31175">
    <property type="entry name" value="AUXIN-RESPONSIVE FAMILY PROTEIN"/>
    <property type="match status" value="1"/>
</dbReference>
<comment type="similarity">
    <text evidence="1">Belongs to the ARG7 family.</text>
</comment>
<sequence>MVLLFEIARKWQWLAKKSRKVEIEDESTLGRYSKGHFAVYAVDGKRYVVPLTYLNHPIFKELLGMAEEEFGLDGHGPLRLPCEGELMDYIVSLLNRNPSQQVEQALVSLTCSSPGVCL</sequence>
<name>A0A5K1H163_9MAGN</name>
<accession>A0A5K1H163</accession>
<dbReference type="GO" id="GO:0009733">
    <property type="term" value="P:response to auxin"/>
    <property type="evidence" value="ECO:0007669"/>
    <property type="project" value="InterPro"/>
</dbReference>
<dbReference type="OMA" id="WQKNAAI"/>